<sequence length="500" mass="56434">MPQVPSDWSITRKLLLRIEVDGVSKLAQKSVVVYVHQDEIKIILTRKKFGNKNEPSPIRFSLSTESSHTARKNPLTFLRVKRNLRMMKEKGYFLSIGAGPNQVPLISAAIGLGYSVIAVDRNNRAPGLSMSSLRIMESVTEYRKILKTISEIPLQGKILGVGTRSYGKATYTASYIADKLKLRYASLKSVEICSDKNLLKETAKKIGILTPENYDISTLKNQFPFVYKPSQGSGKEGIRTFYDQEEWESFLKSKKKNSRTRASLSKKKTNMAKEEWIAEEYIPGFEITVCGLIQNGKFFPASISHKDVTKYAPYLEIAHTLPFLHSELIGEILLNCRALAVATKMNNCPFVAEFRINPQGEIYLIEAVPEVGGEFLADALIPSYFGSSYFENLVKLLTGEKIEPFLNYSKIPKKYAGIFFSAPPEGKSKFIEHSEFFIKGKEKIIFDRKLKQHGEILRTSEGNAIRTRSVGILGPDQNDQTLENWKESVLQRLEGKFESV</sequence>
<dbReference type="GO" id="GO:0046872">
    <property type="term" value="F:metal ion binding"/>
    <property type="evidence" value="ECO:0007669"/>
    <property type="project" value="InterPro"/>
</dbReference>
<dbReference type="Proteomes" id="UP000001343">
    <property type="component" value="Unassembled WGS sequence"/>
</dbReference>
<dbReference type="PANTHER" id="PTHR43585">
    <property type="entry name" value="FUMIPYRROLE BIOSYNTHESIS PROTEIN C"/>
    <property type="match status" value="1"/>
</dbReference>
<dbReference type="InterPro" id="IPR052032">
    <property type="entry name" value="ATP-dep_AA_Ligase"/>
</dbReference>
<gene>
    <name evidence="6" type="ORF">LEP1GSC125_3855</name>
</gene>
<dbReference type="Gene3D" id="3.40.50.20">
    <property type="match status" value="1"/>
</dbReference>
<evidence type="ECO:0000256" key="4">
    <source>
        <dbReference type="PROSITE-ProRule" id="PRU00409"/>
    </source>
</evidence>
<evidence type="ECO:0000313" key="6">
    <source>
        <dbReference type="EMBL" id="EKR98860.1"/>
    </source>
</evidence>
<dbReference type="EMBL" id="AKWM02000066">
    <property type="protein sequence ID" value="EKR98860.1"/>
    <property type="molecule type" value="Genomic_DNA"/>
</dbReference>
<comment type="caution">
    <text evidence="6">The sequence shown here is derived from an EMBL/GenBank/DDBJ whole genome shotgun (WGS) entry which is preliminary data.</text>
</comment>
<keyword evidence="3 4" id="KW-0067">ATP-binding</keyword>
<dbReference type="Pfam" id="PF13535">
    <property type="entry name" value="ATP-grasp_4"/>
    <property type="match status" value="1"/>
</dbReference>
<organism evidence="6 7">
    <name type="scientific">Leptospira mayottensis 200901122</name>
    <dbReference type="NCBI Taxonomy" id="1193010"/>
    <lineage>
        <taxon>Bacteria</taxon>
        <taxon>Pseudomonadati</taxon>
        <taxon>Spirochaetota</taxon>
        <taxon>Spirochaetia</taxon>
        <taxon>Leptospirales</taxon>
        <taxon>Leptospiraceae</taxon>
        <taxon>Leptospira</taxon>
    </lineage>
</organism>
<feature type="domain" description="ATP-grasp" evidence="5">
    <location>
        <begin position="200"/>
        <end position="398"/>
    </location>
</feature>
<evidence type="ECO:0000256" key="2">
    <source>
        <dbReference type="ARBA" id="ARBA00022741"/>
    </source>
</evidence>
<dbReference type="SUPFAM" id="SSF56059">
    <property type="entry name" value="Glutathione synthetase ATP-binding domain-like"/>
    <property type="match status" value="1"/>
</dbReference>
<dbReference type="AlphaFoldDB" id="A0AA87SVB1"/>
<evidence type="ECO:0000259" key="5">
    <source>
        <dbReference type="PROSITE" id="PS50975"/>
    </source>
</evidence>
<keyword evidence="2 4" id="KW-0547">Nucleotide-binding</keyword>
<evidence type="ECO:0000313" key="7">
    <source>
        <dbReference type="Proteomes" id="UP000001343"/>
    </source>
</evidence>
<reference evidence="6 7" key="1">
    <citation type="journal article" date="2014" name="Int. J. Syst. Evol. Microbiol.">
        <title>Leptospira mayottensis sp. nov., a pathogenic species of the genus Leptospira isolated from humans.</title>
        <authorList>
            <person name="Bourhy P."/>
            <person name="Collet L."/>
            <person name="Brisse S."/>
            <person name="Picardeau M."/>
        </authorList>
    </citation>
    <scope>NUCLEOTIDE SEQUENCE [LARGE SCALE GENOMIC DNA]</scope>
    <source>
        <strain evidence="6 7">200901122</strain>
    </source>
</reference>
<dbReference type="PANTHER" id="PTHR43585:SF2">
    <property type="entry name" value="ATP-GRASP ENZYME FSQD"/>
    <property type="match status" value="1"/>
</dbReference>
<dbReference type="InterPro" id="IPR011761">
    <property type="entry name" value="ATP-grasp"/>
</dbReference>
<name>A0AA87SVB1_9LEPT</name>
<dbReference type="PROSITE" id="PS50975">
    <property type="entry name" value="ATP_GRASP"/>
    <property type="match status" value="1"/>
</dbReference>
<evidence type="ECO:0000256" key="3">
    <source>
        <dbReference type="ARBA" id="ARBA00022840"/>
    </source>
</evidence>
<dbReference type="Gene3D" id="3.30.470.20">
    <property type="entry name" value="ATP-grasp fold, B domain"/>
    <property type="match status" value="1"/>
</dbReference>
<keyword evidence="1" id="KW-0436">Ligase</keyword>
<dbReference type="GO" id="GO:0016874">
    <property type="term" value="F:ligase activity"/>
    <property type="evidence" value="ECO:0007669"/>
    <property type="project" value="UniProtKB-KW"/>
</dbReference>
<accession>A0AA87SVB1</accession>
<evidence type="ECO:0000256" key="1">
    <source>
        <dbReference type="ARBA" id="ARBA00022598"/>
    </source>
</evidence>
<protein>
    <submittedName>
        <fullName evidence="6">ATP-grasp domain protein</fullName>
    </submittedName>
</protein>
<proteinExistence type="predicted"/>
<dbReference type="GO" id="GO:0005524">
    <property type="term" value="F:ATP binding"/>
    <property type="evidence" value="ECO:0007669"/>
    <property type="project" value="UniProtKB-UniRule"/>
</dbReference>